<comment type="similarity">
    <text evidence="2">Belongs to the EspG family.</text>
</comment>
<dbReference type="AlphaFoldDB" id="A0A1G8RJU9"/>
<evidence type="ECO:0000256" key="3">
    <source>
        <dbReference type="ARBA" id="ARBA00022490"/>
    </source>
</evidence>
<evidence type="ECO:0000313" key="5">
    <source>
        <dbReference type="EMBL" id="SDJ17173.1"/>
    </source>
</evidence>
<evidence type="ECO:0000256" key="4">
    <source>
        <dbReference type="ARBA" id="ARBA00023186"/>
    </source>
</evidence>
<dbReference type="InterPro" id="IPR025734">
    <property type="entry name" value="EspG"/>
</dbReference>
<dbReference type="EMBL" id="FNDN01000018">
    <property type="protein sequence ID" value="SDJ17173.1"/>
    <property type="molecule type" value="Genomic_DNA"/>
</dbReference>
<evidence type="ECO:0000256" key="1">
    <source>
        <dbReference type="ARBA" id="ARBA00004496"/>
    </source>
</evidence>
<name>A0A1G8RJU9_9NOCA</name>
<evidence type="ECO:0008006" key="7">
    <source>
        <dbReference type="Google" id="ProtNLM"/>
    </source>
</evidence>
<proteinExistence type="inferred from homology"/>
<keyword evidence="4" id="KW-0143">Chaperone</keyword>
<dbReference type="Proteomes" id="UP000183263">
    <property type="component" value="Unassembled WGS sequence"/>
</dbReference>
<evidence type="ECO:0000256" key="2">
    <source>
        <dbReference type="ARBA" id="ARBA00006411"/>
    </source>
</evidence>
<keyword evidence="3" id="KW-0963">Cytoplasm</keyword>
<comment type="subcellular location">
    <subcellularLocation>
        <location evidence="1">Cytoplasm</location>
    </subcellularLocation>
</comment>
<accession>A0A1G8RJU9</accession>
<organism evidence="5 6">
    <name type="scientific">Rhodococcus triatomae</name>
    <dbReference type="NCBI Taxonomy" id="300028"/>
    <lineage>
        <taxon>Bacteria</taxon>
        <taxon>Bacillati</taxon>
        <taxon>Actinomycetota</taxon>
        <taxon>Actinomycetes</taxon>
        <taxon>Mycobacteriales</taxon>
        <taxon>Nocardiaceae</taxon>
        <taxon>Rhodococcus</taxon>
    </lineage>
</organism>
<dbReference type="RefSeq" id="WP_072739857.1">
    <property type="nucleotide sequence ID" value="NZ_FNDN01000018.1"/>
</dbReference>
<sequence>MINWRMNGAQFGGLWLDHRVEGYPFPFQIVTGYRSVEELTEFHRSVREAFAGPAHDSLRAAVRVLAEPEVHVAVSGRTIDAEPLRLIAAQVQSFVALAVQLPGPGPMHGGDVVVAYGTAGRLGGQIVGALPANAAGRRQFAPRAAETEPEYDYSASVLSAVATAPARPRLESAVEKSHAGDGVIRVWSGLRHERGREVGTVKWIDLAGDGRYAIGPRDRNTARPAGPDTLAATVDAMIREGLAAARDEFTS</sequence>
<gene>
    <name evidence="5" type="ORF">SAMN05444695_11817</name>
</gene>
<reference evidence="5 6" key="1">
    <citation type="submission" date="2016-10" db="EMBL/GenBank/DDBJ databases">
        <authorList>
            <person name="de Groot N.N."/>
        </authorList>
    </citation>
    <scope>NUCLEOTIDE SEQUENCE [LARGE SCALE GENOMIC DNA]</scope>
    <source>
        <strain evidence="5 6">DSM 44892</strain>
    </source>
</reference>
<protein>
    <recommendedName>
        <fullName evidence="7">EspG family protein</fullName>
    </recommendedName>
</protein>
<evidence type="ECO:0000313" key="6">
    <source>
        <dbReference type="Proteomes" id="UP000183263"/>
    </source>
</evidence>
<dbReference type="Pfam" id="PF14011">
    <property type="entry name" value="ESX-1_EspG"/>
    <property type="match status" value="1"/>
</dbReference>
<keyword evidence="6" id="KW-1185">Reference proteome</keyword>